<name>A0A2T7URR3_9RHOB</name>
<sequence length="92" mass="9936">MSAALEDLGAGLPGGQHPLTRLREDAAFWADIASEAELGEFAAAALRRLDRAPLGLPLRKRLLAALFSSLPDKDRRAFLARVDPRGIFQGRG</sequence>
<accession>A0A2T7URR3</accession>
<gene>
    <name evidence="1" type="ORF">DDE23_13365</name>
</gene>
<organism evidence="1 2">
    <name type="scientific">Pararhodobacter aggregans</name>
    <dbReference type="NCBI Taxonomy" id="404875"/>
    <lineage>
        <taxon>Bacteria</taxon>
        <taxon>Pseudomonadati</taxon>
        <taxon>Pseudomonadota</taxon>
        <taxon>Alphaproteobacteria</taxon>
        <taxon>Rhodobacterales</taxon>
        <taxon>Paracoccaceae</taxon>
        <taxon>Pararhodobacter</taxon>
    </lineage>
</organism>
<dbReference type="AlphaFoldDB" id="A0A2T7URR3"/>
<dbReference type="OrthoDB" id="7851001at2"/>
<keyword evidence="2" id="KW-1185">Reference proteome</keyword>
<evidence type="ECO:0000313" key="1">
    <source>
        <dbReference type="EMBL" id="PVE47281.1"/>
    </source>
</evidence>
<dbReference type="Proteomes" id="UP000244810">
    <property type="component" value="Unassembled WGS sequence"/>
</dbReference>
<evidence type="ECO:0000313" key="2">
    <source>
        <dbReference type="Proteomes" id="UP000244810"/>
    </source>
</evidence>
<proteinExistence type="predicted"/>
<comment type="caution">
    <text evidence="1">The sequence shown here is derived from an EMBL/GenBank/DDBJ whole genome shotgun (WGS) entry which is preliminary data.</text>
</comment>
<dbReference type="EMBL" id="QDDR01000006">
    <property type="protein sequence ID" value="PVE47281.1"/>
    <property type="molecule type" value="Genomic_DNA"/>
</dbReference>
<protein>
    <submittedName>
        <fullName evidence="1">Uncharacterized protein</fullName>
    </submittedName>
</protein>
<reference evidence="1 2" key="1">
    <citation type="journal article" date="2011" name="Syst. Appl. Microbiol.">
        <title>Defluviimonas denitrificans gen. nov., sp. nov., and Pararhodobacter aggregans gen. nov., sp. nov., non-phototrophic Rhodobacteraceae from the biofilter of a marine aquaculture.</title>
        <authorList>
            <person name="Foesel B.U."/>
            <person name="Drake H.L."/>
            <person name="Schramm A."/>
        </authorList>
    </citation>
    <scope>NUCLEOTIDE SEQUENCE [LARGE SCALE GENOMIC DNA]</scope>
    <source>
        <strain evidence="1 2">D1-19</strain>
    </source>
</reference>